<evidence type="ECO:0000313" key="2">
    <source>
        <dbReference type="EMBL" id="MDP9793803.1"/>
    </source>
</evidence>
<feature type="region of interest" description="Disordered" evidence="1">
    <location>
        <begin position="1"/>
        <end position="22"/>
    </location>
</feature>
<evidence type="ECO:0000313" key="3">
    <source>
        <dbReference type="Proteomes" id="UP001240984"/>
    </source>
</evidence>
<comment type="caution">
    <text evidence="2">The sequence shown here is derived from an EMBL/GenBank/DDBJ whole genome shotgun (WGS) entry which is preliminary data.</text>
</comment>
<dbReference type="Proteomes" id="UP001240984">
    <property type="component" value="Unassembled WGS sequence"/>
</dbReference>
<gene>
    <name evidence="2" type="ORF">J2S43_002315</name>
</gene>
<keyword evidence="3" id="KW-1185">Reference proteome</keyword>
<evidence type="ECO:0000256" key="1">
    <source>
        <dbReference type="SAM" id="MobiDB-lite"/>
    </source>
</evidence>
<proteinExistence type="predicted"/>
<dbReference type="EMBL" id="JAUSRA010000001">
    <property type="protein sequence ID" value="MDP9793803.1"/>
    <property type="molecule type" value="Genomic_DNA"/>
</dbReference>
<sequence length="42" mass="4443">MPAPCGVNERPPAPRPGRRPFDALDPVAVSEVTRDLMLVAGS</sequence>
<accession>A0ABT9MR98</accession>
<organism evidence="2 3">
    <name type="scientific">Catenuloplanes nepalensis</name>
    <dbReference type="NCBI Taxonomy" id="587533"/>
    <lineage>
        <taxon>Bacteria</taxon>
        <taxon>Bacillati</taxon>
        <taxon>Actinomycetota</taxon>
        <taxon>Actinomycetes</taxon>
        <taxon>Micromonosporales</taxon>
        <taxon>Micromonosporaceae</taxon>
        <taxon>Catenuloplanes</taxon>
    </lineage>
</organism>
<protein>
    <submittedName>
        <fullName evidence="2">Uncharacterized protein</fullName>
    </submittedName>
</protein>
<name>A0ABT9MR98_9ACTN</name>
<reference evidence="2 3" key="1">
    <citation type="submission" date="2023-07" db="EMBL/GenBank/DDBJ databases">
        <title>Sequencing the genomes of 1000 actinobacteria strains.</title>
        <authorList>
            <person name="Klenk H.-P."/>
        </authorList>
    </citation>
    <scope>NUCLEOTIDE SEQUENCE [LARGE SCALE GENOMIC DNA]</scope>
    <source>
        <strain evidence="2 3">DSM 44710</strain>
    </source>
</reference>